<evidence type="ECO:0000313" key="1">
    <source>
        <dbReference type="EMBL" id="KAG4303774.1"/>
    </source>
</evidence>
<reference evidence="1 2" key="1">
    <citation type="journal article" date="2021" name="Commun. Biol.">
        <title>Genomic insights into the host specific adaptation of the Pneumocystis genus.</title>
        <authorList>
            <person name="Cisse O.H."/>
            <person name="Ma L."/>
            <person name="Dekker J.P."/>
            <person name="Khil P.P."/>
            <person name="Youn J.-H."/>
            <person name="Brenchley J.M."/>
            <person name="Blair R."/>
            <person name="Pahar B."/>
            <person name="Chabe M."/>
            <person name="Van Rompay K.K.A."/>
            <person name="Keesler R."/>
            <person name="Sukura A."/>
            <person name="Hirsch V."/>
            <person name="Kutty G."/>
            <person name="Liu Y."/>
            <person name="Peng L."/>
            <person name="Chen J."/>
            <person name="Song J."/>
            <person name="Weissenbacher-Lang C."/>
            <person name="Xu J."/>
            <person name="Upham N.S."/>
            <person name="Stajich J.E."/>
            <person name="Cuomo C.A."/>
            <person name="Cushion M.T."/>
            <person name="Kovacs J.A."/>
        </authorList>
    </citation>
    <scope>NUCLEOTIDE SEQUENCE [LARGE SCALE GENOMIC DNA]</scope>
    <source>
        <strain evidence="1 2">RABM</strain>
    </source>
</reference>
<sequence length="214" mass="24490">MSELRNISLLLNPVDPKTLRAVGSKLRPQDYENVLLERNLGKFCGYPLCHNPPREQKSPYKILYRKGKIYDQRKLLRFCSVDCFKKSSFFAAQLSSEPLWLRNTQIALDIHLLDDVLESSLDADNMGFCKDIINSGPNTTCLNSNANSFSTKNVDRCISYKISESESNMDFSDKLLPIIEKSSSTMKYNVVERFPDVDHKCIEGFSVSTDKWLK</sequence>
<keyword evidence="2" id="KW-1185">Reference proteome</keyword>
<accession>A0ACB7C837</accession>
<comment type="caution">
    <text evidence="1">The sequence shown here is derived from an EMBL/GenBank/DDBJ whole genome shotgun (WGS) entry which is preliminary data.</text>
</comment>
<dbReference type="Proteomes" id="UP000768646">
    <property type="component" value="Unassembled WGS sequence"/>
</dbReference>
<protein>
    <submittedName>
        <fullName evidence="1">Uncharacterized protein</fullName>
    </submittedName>
</protein>
<gene>
    <name evidence="1" type="ORF">PORY_002826</name>
</gene>
<proteinExistence type="predicted"/>
<dbReference type="EMBL" id="JABTEG010000026">
    <property type="protein sequence ID" value="KAG4303774.1"/>
    <property type="molecule type" value="Genomic_DNA"/>
</dbReference>
<organism evidence="1 2">
    <name type="scientific">Pneumocystis oryctolagi</name>
    <dbReference type="NCBI Taxonomy" id="42067"/>
    <lineage>
        <taxon>Eukaryota</taxon>
        <taxon>Fungi</taxon>
        <taxon>Dikarya</taxon>
        <taxon>Ascomycota</taxon>
        <taxon>Taphrinomycotina</taxon>
        <taxon>Pneumocystomycetes</taxon>
        <taxon>Pneumocystaceae</taxon>
        <taxon>Pneumocystis</taxon>
    </lineage>
</organism>
<name>A0ACB7C837_9ASCO</name>
<evidence type="ECO:0000313" key="2">
    <source>
        <dbReference type="Proteomes" id="UP000768646"/>
    </source>
</evidence>